<keyword evidence="3" id="KW-0969">Cilium</keyword>
<dbReference type="Gene3D" id="3.30.750.140">
    <property type="match status" value="1"/>
</dbReference>
<dbReference type="InterPro" id="IPR038610">
    <property type="entry name" value="FliK-like_C_sf"/>
</dbReference>
<feature type="region of interest" description="Disordered" evidence="1">
    <location>
        <begin position="95"/>
        <end position="212"/>
    </location>
</feature>
<name>A0A942EA07_9HYPH</name>
<feature type="region of interest" description="Disordered" evidence="1">
    <location>
        <begin position="221"/>
        <end position="240"/>
    </location>
</feature>
<keyword evidence="4" id="KW-1185">Reference proteome</keyword>
<dbReference type="Pfam" id="PF02120">
    <property type="entry name" value="Flg_hook"/>
    <property type="match status" value="1"/>
</dbReference>
<dbReference type="InterPro" id="IPR021136">
    <property type="entry name" value="Flagellar_hook_control-like_C"/>
</dbReference>
<dbReference type="AlphaFoldDB" id="A0A942EA07"/>
<evidence type="ECO:0000256" key="1">
    <source>
        <dbReference type="SAM" id="MobiDB-lite"/>
    </source>
</evidence>
<reference evidence="3" key="1">
    <citation type="submission" date="2021-04" db="EMBL/GenBank/DDBJ databases">
        <title>Devosia litorisediminis sp. nov., isolated from a sand dune.</title>
        <authorList>
            <person name="Park S."/>
            <person name="Yoon J.-H."/>
        </authorList>
    </citation>
    <scope>NUCLEOTIDE SEQUENCE</scope>
    <source>
        <strain evidence="3">BSSL-BM10</strain>
    </source>
</reference>
<feature type="compositionally biased region" description="Low complexity" evidence="1">
    <location>
        <begin position="97"/>
        <end position="127"/>
    </location>
</feature>
<protein>
    <submittedName>
        <fullName evidence="3">Flagellar hook-length control protein FliK</fullName>
    </submittedName>
</protein>
<sequence length="575" mass="57130">MIIPNQLPQIVTAARGGALQALALQAGQVLDGRVLGPAPNGGTQVQIEGKLLNLVLPQAAKAGDTLRFEVQGSGAQVRLALQVAAGKQALPAPIANAPTPASAQPAGPAPASATAQPPAGAPQTAASSPPPAASTPPGQATQPAATAPASPPAAATASAPTAAPAGISVPQSAPATTPAAPAASQTTPTAATSAGTPAPAATGTAPPAAAPIAAGSIRPASPYAASTPTSPTANAATSGPATAAASAARVTTATPVVNTTPTATPAAAPNMPSTPQAALAQMVQAALPQQNSIASLTAALTNIAGKVALPEPVARAAQQVLANQVNLDGGKLNGAALQKAFMNSGTFQEAGLARPGAPLLAPQADMKAAMLALRQTLTTWLGQQTPLVAPVSQISPPLRGQIPRVKALEIQPVDPAEGAETVGKHLLERTESALSRVRLHQHASLPDPTIKGADWSVDLPVVIGGQQTLLQLAIHRDEHSASEEASERGWQMRFAINLLGLGEVGAQVSLRGSATGVMLWAEERSTSQALEADINTLRDTLVEAGLEPGAVIVRHGAPPAPPKPASAGHIVDSRR</sequence>
<evidence type="ECO:0000313" key="3">
    <source>
        <dbReference type="EMBL" id="MBS3848594.1"/>
    </source>
</evidence>
<keyword evidence="3" id="KW-0966">Cell projection</keyword>
<gene>
    <name evidence="3" type="ORF">KD146_07780</name>
</gene>
<comment type="caution">
    <text evidence="3">The sequence shown here is derived from an EMBL/GenBank/DDBJ whole genome shotgun (WGS) entry which is preliminary data.</text>
</comment>
<feature type="region of interest" description="Disordered" evidence="1">
    <location>
        <begin position="554"/>
        <end position="575"/>
    </location>
</feature>
<organism evidence="3 4">
    <name type="scientific">Devosia litorisediminis</name>
    <dbReference type="NCBI Taxonomy" id="2829817"/>
    <lineage>
        <taxon>Bacteria</taxon>
        <taxon>Pseudomonadati</taxon>
        <taxon>Pseudomonadota</taxon>
        <taxon>Alphaproteobacteria</taxon>
        <taxon>Hyphomicrobiales</taxon>
        <taxon>Devosiaceae</taxon>
        <taxon>Devosia</taxon>
    </lineage>
</organism>
<dbReference type="Proteomes" id="UP000678281">
    <property type="component" value="Unassembled WGS sequence"/>
</dbReference>
<proteinExistence type="predicted"/>
<feature type="compositionally biased region" description="Low complexity" evidence="1">
    <location>
        <begin position="135"/>
        <end position="212"/>
    </location>
</feature>
<keyword evidence="3" id="KW-0282">Flagellum</keyword>
<feature type="domain" description="Flagellar hook-length control protein-like C-terminal" evidence="2">
    <location>
        <begin position="481"/>
        <end position="560"/>
    </location>
</feature>
<evidence type="ECO:0000259" key="2">
    <source>
        <dbReference type="Pfam" id="PF02120"/>
    </source>
</evidence>
<accession>A0A942EA07</accession>
<evidence type="ECO:0000313" key="4">
    <source>
        <dbReference type="Proteomes" id="UP000678281"/>
    </source>
</evidence>
<dbReference type="EMBL" id="JAGXTP010000001">
    <property type="protein sequence ID" value="MBS3848594.1"/>
    <property type="molecule type" value="Genomic_DNA"/>
</dbReference>
<dbReference type="RefSeq" id="WP_212658128.1">
    <property type="nucleotide sequence ID" value="NZ_JAGXTP010000001.1"/>
</dbReference>